<feature type="transmembrane region" description="Helical" evidence="4">
    <location>
        <begin position="430"/>
        <end position="448"/>
    </location>
</feature>
<sequence length="834" mass="87800">MILEVVWSKYLSFLLGNSIYGVSTVVAAFLGGLGIGASLGGRLAARTREPLLLYARLELIVAVMGLLSPVAYLAARPIFASLNALFLGHGAAFLFLRFLVLFAALLVPTIAMGASLPLLVSDFSRRDAKGSSPAVARLYAVNTAGAVAGVAAAGFLAIPALGLWKTAALAAGIDLAVVLAILLARPPAPVAAAGEGVAAEPAPDARGPKSLGAPHQAPAFAGWILPIFAISGFTAILYEVAWTRILAVPFGGMVYAFSAILAIYLVGIALGASAAARLLRHVKAPVALFGVLQGILAAAVALGSRLFERIPHWEATAIAASMGSTWRLLLGEVGIAARIILPASLALGALFPTAVAVYQLKRREAGASVGTIYAANTIGSIAGSLLTAFLLIPWIGTLRSILLAAGLNAAIGIAALLAGEGRPILRRSAAAVLAASAVAFAALAMPTWDAERMSLGLIRLLRSHWYGGESLTHRTIDAIGRSTKLERLLFYKEGRAAAVTVIESGGRRALLINGKTDATTGVGEDMAQQVLVGQLPLLMLRDDGKDVCVVGYGSGVTTHAVLTHPVHEVLTIELEDAVIEAAPQFRADAGEPLADPRSRLLIEDAGTYLRSTRRAYDVIISEPSNLWIAGMADLFTRDFYRTAASKLRPGGIFCQWVQCYQTSPATLRTIFRTLAVPFPHGQLFFVDKSADLIILASPDRDVPLDLDRLAEAWARPEVARDFARVGVESLADLLRYYRGRLDRVAAEAGPGPINTDDNGWLEHRAPFDLLAGATSEHEMAWSPDVAADLAASIVPDRDRAAALLDDAARRAKAAGNEGAVLGLKMARERLARGK</sequence>
<organism evidence="7 8">
    <name type="scientific">Eiseniibacteriota bacterium</name>
    <dbReference type="NCBI Taxonomy" id="2212470"/>
    <lineage>
        <taxon>Bacteria</taxon>
        <taxon>Candidatus Eiseniibacteriota</taxon>
    </lineage>
</organism>
<dbReference type="GO" id="GO:0008295">
    <property type="term" value="P:spermidine biosynthetic process"/>
    <property type="evidence" value="ECO:0007669"/>
    <property type="project" value="UniProtKB-UniRule"/>
</dbReference>
<dbReference type="PROSITE" id="PS51006">
    <property type="entry name" value="PABS_2"/>
    <property type="match status" value="1"/>
</dbReference>
<evidence type="ECO:0000256" key="4">
    <source>
        <dbReference type="HAMAP-Rule" id="MF_00198"/>
    </source>
</evidence>
<dbReference type="NCBIfam" id="NF037959">
    <property type="entry name" value="MFS_SpdSyn"/>
    <property type="match status" value="2"/>
</dbReference>
<comment type="subunit">
    <text evidence="4">Homodimer or homotetramer.</text>
</comment>
<dbReference type="AlphaFoldDB" id="A0A538THK0"/>
<feature type="transmembrane region" description="Helical" evidence="4">
    <location>
        <begin position="335"/>
        <end position="360"/>
    </location>
</feature>
<feature type="transmembrane region" description="Helical" evidence="4">
    <location>
        <begin position="167"/>
        <end position="184"/>
    </location>
</feature>
<feature type="transmembrane region" description="Helical" evidence="4">
    <location>
        <begin position="51"/>
        <end position="74"/>
    </location>
</feature>
<dbReference type="GO" id="GO:0005886">
    <property type="term" value="C:plasma membrane"/>
    <property type="evidence" value="ECO:0007669"/>
    <property type="project" value="UniProtKB-SubCell"/>
</dbReference>
<dbReference type="CDD" id="cd02440">
    <property type="entry name" value="AdoMet_MTases"/>
    <property type="match status" value="1"/>
</dbReference>
<dbReference type="PANTHER" id="PTHR11558:SF11">
    <property type="entry name" value="SPERMIDINE SYNTHASE"/>
    <property type="match status" value="1"/>
</dbReference>
<comment type="caution">
    <text evidence="7">The sequence shown here is derived from an EMBL/GenBank/DDBJ whole genome shotgun (WGS) entry which is preliminary data.</text>
</comment>
<dbReference type="Pfam" id="PF01564">
    <property type="entry name" value="Spermine_synth"/>
    <property type="match status" value="1"/>
</dbReference>
<dbReference type="EC" id="2.5.1.16" evidence="4"/>
<evidence type="ECO:0000256" key="3">
    <source>
        <dbReference type="ARBA" id="ARBA00023115"/>
    </source>
</evidence>
<dbReference type="InterPro" id="IPR001045">
    <property type="entry name" value="Spermi_synthase"/>
</dbReference>
<evidence type="ECO:0000256" key="2">
    <source>
        <dbReference type="ARBA" id="ARBA00022679"/>
    </source>
</evidence>
<comment type="caution">
    <text evidence="4 5">Lacks conserved residue(s) required for the propagation of feature annotation.</text>
</comment>
<dbReference type="PANTHER" id="PTHR11558">
    <property type="entry name" value="SPERMIDINE/SPERMINE SYNTHASE"/>
    <property type="match status" value="1"/>
</dbReference>
<dbReference type="SUPFAM" id="SSF53335">
    <property type="entry name" value="S-adenosyl-L-methionine-dependent methyltransferases"/>
    <property type="match status" value="1"/>
</dbReference>
<feature type="transmembrane region" description="Helical" evidence="4">
    <location>
        <begin position="253"/>
        <end position="279"/>
    </location>
</feature>
<feature type="transmembrane region" description="Helical" evidence="4">
    <location>
        <begin position="219"/>
        <end position="241"/>
    </location>
</feature>
<dbReference type="Gene3D" id="3.40.50.150">
    <property type="entry name" value="Vaccinia Virus protein VP39"/>
    <property type="match status" value="1"/>
</dbReference>
<gene>
    <name evidence="4" type="primary">speE</name>
    <name evidence="7" type="ORF">E6K79_10655</name>
</gene>
<dbReference type="EMBL" id="VBOZ01000033">
    <property type="protein sequence ID" value="TMQ63099.1"/>
    <property type="molecule type" value="Genomic_DNA"/>
</dbReference>
<evidence type="ECO:0000256" key="5">
    <source>
        <dbReference type="PROSITE-ProRule" id="PRU00354"/>
    </source>
</evidence>
<name>A0A538THK0_UNCEI</name>
<accession>A0A538THK0</accession>
<feature type="transmembrane region" description="Helical" evidence="4">
    <location>
        <begin position="20"/>
        <end position="39"/>
    </location>
</feature>
<comment type="similarity">
    <text evidence="1 4">Belongs to the spermidine/spermine synthase family.</text>
</comment>
<feature type="binding site" evidence="4">
    <location>
        <begin position="604"/>
        <end position="605"/>
    </location>
    <ligand>
        <name>S-methyl-5'-thioadenosine</name>
        <dbReference type="ChEBI" id="CHEBI:17509"/>
    </ligand>
</feature>
<proteinExistence type="inferred from homology"/>
<keyword evidence="3 4" id="KW-0620">Polyamine biosynthesis</keyword>
<comment type="function">
    <text evidence="4">Catalyzes the irreversible transfer of a propylamine group from the amino donor S-adenosylmethioninamine (decarboxy-AdoMet) to putrescine (1,4-diaminobutane) to yield spermidine.</text>
</comment>
<keyword evidence="4" id="KW-0745">Spermidine biosynthesis</keyword>
<evidence type="ECO:0000313" key="8">
    <source>
        <dbReference type="Proteomes" id="UP000317691"/>
    </source>
</evidence>
<keyword evidence="4" id="KW-0812">Transmembrane</keyword>
<dbReference type="UniPathway" id="UPA00248">
    <property type="reaction ID" value="UER00314"/>
</dbReference>
<dbReference type="InterPro" id="IPR029063">
    <property type="entry name" value="SAM-dependent_MTases_sf"/>
</dbReference>
<keyword evidence="4" id="KW-1003">Cell membrane</keyword>
<comment type="caution">
    <text evidence="4">Lacks the conserved Asp active site.</text>
</comment>
<reference evidence="7 8" key="1">
    <citation type="journal article" date="2019" name="Nat. Microbiol.">
        <title>Mediterranean grassland soil C-N compound turnover is dependent on rainfall and depth, and is mediated by genomically divergent microorganisms.</title>
        <authorList>
            <person name="Diamond S."/>
            <person name="Andeer P.F."/>
            <person name="Li Z."/>
            <person name="Crits-Christoph A."/>
            <person name="Burstein D."/>
            <person name="Anantharaman K."/>
            <person name="Lane K.R."/>
            <person name="Thomas B.C."/>
            <person name="Pan C."/>
            <person name="Northen T.R."/>
            <person name="Banfield J.F."/>
        </authorList>
    </citation>
    <scope>NUCLEOTIDE SEQUENCE [LARGE SCALE GENOMIC DNA]</scope>
    <source>
        <strain evidence="7">WS_9</strain>
    </source>
</reference>
<feature type="transmembrane region" description="Helical" evidence="4">
    <location>
        <begin position="401"/>
        <end position="418"/>
    </location>
</feature>
<feature type="transmembrane region" description="Helical" evidence="4">
    <location>
        <begin position="94"/>
        <end position="119"/>
    </location>
</feature>
<dbReference type="GO" id="GO:0005829">
    <property type="term" value="C:cytosol"/>
    <property type="evidence" value="ECO:0007669"/>
    <property type="project" value="TreeGrafter"/>
</dbReference>
<feature type="binding site" evidence="4">
    <location>
        <position position="573"/>
    </location>
    <ligand>
        <name>S-methyl-5'-thioadenosine</name>
        <dbReference type="ChEBI" id="CHEBI:17509"/>
    </ligand>
</feature>
<keyword evidence="4" id="KW-0472">Membrane</keyword>
<comment type="pathway">
    <text evidence="4">Amine and polyamine biosynthesis; spermidine biosynthesis; spermidine from putrescine: step 1/1.</text>
</comment>
<keyword evidence="4" id="KW-1133">Transmembrane helix</keyword>
<dbReference type="HAMAP" id="MF_00198">
    <property type="entry name" value="Spermidine_synth"/>
    <property type="match status" value="1"/>
</dbReference>
<evidence type="ECO:0000259" key="6">
    <source>
        <dbReference type="PROSITE" id="PS51006"/>
    </source>
</evidence>
<dbReference type="InterPro" id="IPR030374">
    <property type="entry name" value="PABS"/>
</dbReference>
<comment type="catalytic activity">
    <reaction evidence="4">
        <text>S-adenosyl 3-(methylsulfanyl)propylamine + putrescine = S-methyl-5'-thioadenosine + spermidine + H(+)</text>
        <dbReference type="Rhea" id="RHEA:12721"/>
        <dbReference type="ChEBI" id="CHEBI:15378"/>
        <dbReference type="ChEBI" id="CHEBI:17509"/>
        <dbReference type="ChEBI" id="CHEBI:57443"/>
        <dbReference type="ChEBI" id="CHEBI:57834"/>
        <dbReference type="ChEBI" id="CHEBI:326268"/>
        <dbReference type="EC" id="2.5.1.16"/>
    </reaction>
</comment>
<comment type="subcellular location">
    <subcellularLocation>
        <location evidence="4">Cell membrane</location>
        <topology evidence="4">Multi-pass membrane protein</topology>
    </subcellularLocation>
</comment>
<dbReference type="Proteomes" id="UP000317691">
    <property type="component" value="Unassembled WGS sequence"/>
</dbReference>
<feature type="transmembrane region" description="Helical" evidence="4">
    <location>
        <begin position="286"/>
        <end position="307"/>
    </location>
</feature>
<evidence type="ECO:0000256" key="1">
    <source>
        <dbReference type="ARBA" id="ARBA00007867"/>
    </source>
</evidence>
<evidence type="ECO:0000313" key="7">
    <source>
        <dbReference type="EMBL" id="TMQ63099.1"/>
    </source>
</evidence>
<feature type="transmembrane region" description="Helical" evidence="4">
    <location>
        <begin position="139"/>
        <end position="161"/>
    </location>
</feature>
<keyword evidence="2 4" id="KW-0808">Transferase</keyword>
<dbReference type="GO" id="GO:0004766">
    <property type="term" value="F:spermidine synthase activity"/>
    <property type="evidence" value="ECO:0007669"/>
    <property type="project" value="UniProtKB-UniRule"/>
</dbReference>
<feature type="domain" description="PABS" evidence="6">
    <location>
        <begin position="463"/>
        <end position="714"/>
    </location>
</feature>
<protein>
    <recommendedName>
        <fullName evidence="4">Polyamine aminopropyltransferase</fullName>
    </recommendedName>
    <alternativeName>
        <fullName evidence="4">Putrescine aminopropyltransferase</fullName>
        <shortName evidence="4">PAPT</shortName>
    </alternativeName>
    <alternativeName>
        <fullName evidence="4">Spermidine synthase</fullName>
        <shortName evidence="4">SPDS</shortName>
        <shortName evidence="4">SPDSY</shortName>
        <ecNumber evidence="4">2.5.1.16</ecNumber>
    </alternativeName>
</protein>
<feature type="transmembrane region" description="Helical" evidence="4">
    <location>
        <begin position="372"/>
        <end position="395"/>
    </location>
</feature>